<protein>
    <submittedName>
        <fullName evidence="2">Uncharacterized protein</fullName>
    </submittedName>
</protein>
<evidence type="ECO:0000313" key="3">
    <source>
        <dbReference type="Proteomes" id="UP001262889"/>
    </source>
</evidence>
<dbReference type="EMBL" id="JAVRHQ010000013">
    <property type="protein sequence ID" value="MDT0643524.1"/>
    <property type="molecule type" value="Genomic_DNA"/>
</dbReference>
<organism evidence="2 3">
    <name type="scientific">Autumnicola tepida</name>
    <dbReference type="NCBI Taxonomy" id="3075595"/>
    <lineage>
        <taxon>Bacteria</taxon>
        <taxon>Pseudomonadati</taxon>
        <taxon>Bacteroidota</taxon>
        <taxon>Flavobacteriia</taxon>
        <taxon>Flavobacteriales</taxon>
        <taxon>Flavobacteriaceae</taxon>
        <taxon>Autumnicola</taxon>
    </lineage>
</organism>
<reference evidence="2 3" key="1">
    <citation type="submission" date="2023-09" db="EMBL/GenBank/DDBJ databases">
        <authorList>
            <person name="Rey-Velasco X."/>
        </authorList>
    </citation>
    <scope>NUCLEOTIDE SEQUENCE [LARGE SCALE GENOMIC DNA]</scope>
    <source>
        <strain evidence="2 3">F363</strain>
    </source>
</reference>
<dbReference type="Proteomes" id="UP001262889">
    <property type="component" value="Unassembled WGS sequence"/>
</dbReference>
<name>A0ABU3CB13_9FLAO</name>
<gene>
    <name evidence="2" type="ORF">RM553_11835</name>
</gene>
<keyword evidence="1" id="KW-0812">Transmembrane</keyword>
<comment type="caution">
    <text evidence="2">The sequence shown here is derived from an EMBL/GenBank/DDBJ whole genome shotgun (WGS) entry which is preliminary data.</text>
</comment>
<dbReference type="RefSeq" id="WP_311535143.1">
    <property type="nucleotide sequence ID" value="NZ_JAVRHQ010000013.1"/>
</dbReference>
<keyword evidence="3" id="KW-1185">Reference proteome</keyword>
<accession>A0ABU3CB13</accession>
<keyword evidence="1" id="KW-1133">Transmembrane helix</keyword>
<proteinExistence type="predicted"/>
<feature type="transmembrane region" description="Helical" evidence="1">
    <location>
        <begin position="15"/>
        <end position="33"/>
    </location>
</feature>
<evidence type="ECO:0000256" key="1">
    <source>
        <dbReference type="SAM" id="Phobius"/>
    </source>
</evidence>
<keyword evidence="1" id="KW-0472">Membrane</keyword>
<evidence type="ECO:0000313" key="2">
    <source>
        <dbReference type="EMBL" id="MDT0643524.1"/>
    </source>
</evidence>
<sequence length="138" mass="16105">MTKITKPQHFLKQNATYLMGGFWFFFGTLCYFLKTEMPYEAYMIIGLGGLAIGYFTRNSREEYIKWNGYQIKSKDLINGEVVYKWTEVDRLIFSEGHLTIKSGEANGIMLELKEYRREDVEKLRADLSNFTLIQPGTS</sequence>